<comment type="subcellular location">
    <subcellularLocation>
        <location evidence="13">Cytoplasm</location>
    </subcellularLocation>
</comment>
<dbReference type="PROSITE" id="PS50862">
    <property type="entry name" value="AA_TRNA_LIGASE_II"/>
    <property type="match status" value="1"/>
</dbReference>
<dbReference type="InterPro" id="IPR006195">
    <property type="entry name" value="aa-tRNA-synth_II"/>
</dbReference>
<dbReference type="GO" id="GO:0005524">
    <property type="term" value="F:ATP binding"/>
    <property type="evidence" value="ECO:0007669"/>
    <property type="project" value="UniProtKB-UniRule"/>
</dbReference>
<dbReference type="SUPFAM" id="SSF55186">
    <property type="entry name" value="ThrRS/AlaRS common domain"/>
    <property type="match status" value="1"/>
</dbReference>
<evidence type="ECO:0000313" key="15">
    <source>
        <dbReference type="EMBL" id="OGG23655.1"/>
    </source>
</evidence>
<dbReference type="GO" id="GO:0000049">
    <property type="term" value="F:tRNA binding"/>
    <property type="evidence" value="ECO:0007669"/>
    <property type="project" value="UniProtKB-KW"/>
</dbReference>
<dbReference type="SUPFAM" id="SSF55681">
    <property type="entry name" value="Class II aaRS and biotin synthetases"/>
    <property type="match status" value="1"/>
</dbReference>
<keyword evidence="6 13" id="KW-0547">Nucleotide-binding</keyword>
<dbReference type="Proteomes" id="UP000178759">
    <property type="component" value="Unassembled WGS sequence"/>
</dbReference>
<keyword evidence="10 13" id="KW-0648">Protein biosynthesis</keyword>
<dbReference type="PRINTS" id="PR01047">
    <property type="entry name" value="TRNASYNTHTHR"/>
</dbReference>
<evidence type="ECO:0000256" key="9">
    <source>
        <dbReference type="ARBA" id="ARBA00022884"/>
    </source>
</evidence>
<evidence type="ECO:0000256" key="5">
    <source>
        <dbReference type="ARBA" id="ARBA00022723"/>
    </source>
</evidence>
<dbReference type="Gene3D" id="3.30.980.10">
    <property type="entry name" value="Threonyl-trna Synthetase, Chain A, domain 2"/>
    <property type="match status" value="1"/>
</dbReference>
<dbReference type="Gene3D" id="3.30.930.10">
    <property type="entry name" value="Bira Bifunctional Protein, Domain 2"/>
    <property type="match status" value="1"/>
</dbReference>
<evidence type="ECO:0000256" key="8">
    <source>
        <dbReference type="ARBA" id="ARBA00022840"/>
    </source>
</evidence>
<dbReference type="EC" id="6.1.1.3" evidence="13"/>
<comment type="cofactor">
    <cofactor evidence="13">
        <name>Zn(2+)</name>
        <dbReference type="ChEBI" id="CHEBI:29105"/>
    </cofactor>
    <text evidence="13">Binds 1 zinc ion per subunit.</text>
</comment>
<evidence type="ECO:0000256" key="4">
    <source>
        <dbReference type="ARBA" id="ARBA00022598"/>
    </source>
</evidence>
<dbReference type="STRING" id="1798392.A3A79_00405"/>
<keyword evidence="2 13" id="KW-0963">Cytoplasm</keyword>
<dbReference type="Gene3D" id="3.40.50.800">
    <property type="entry name" value="Anticodon-binding domain"/>
    <property type="match status" value="1"/>
</dbReference>
<dbReference type="InterPro" id="IPR004154">
    <property type="entry name" value="Anticodon-bd"/>
</dbReference>
<name>A0A1F6AG60_9BACT</name>
<dbReference type="FunFam" id="3.30.980.10:FF:000005">
    <property type="entry name" value="Threonyl-tRNA synthetase, mitochondrial"/>
    <property type="match status" value="1"/>
</dbReference>
<dbReference type="Pfam" id="PF03129">
    <property type="entry name" value="HGTP_anticodon"/>
    <property type="match status" value="1"/>
</dbReference>
<dbReference type="PANTHER" id="PTHR11451">
    <property type="entry name" value="THREONINE-TRNA LIGASE"/>
    <property type="match status" value="1"/>
</dbReference>
<dbReference type="PANTHER" id="PTHR11451:SF56">
    <property type="entry name" value="THREONINE--TRNA LIGASE 1"/>
    <property type="match status" value="1"/>
</dbReference>
<sequence length="591" mass="68120">MVYNKIMNDEQLTNLRHSAAHLLAKAVKELWPGAHNAIGPAIENGFYQDFDMGDHKISEEDFPKIEAKMREILPTWQKFSFNEVTLAEAKKLFKDNKYKVEMATEFAKEGKKLMTNDPGDFLDLCKMGHVENPSKELIHFKLLSVAGAYWRGSEKNKMLTRIYGTCWPSQKELDSYLHQLEEAKKRDHRKLGKDLGLFVFSDLVGAGLPLLTPKGATIRRILERFIVDEELKRGYSHVYTPPLAKVDLYRTSGHYPYYKETMYPSMKIDEDELILRPMTCPHHFMLYKSEPRSYRDLPIRYAEISPQFRYEKSGELTGLMRVRTFMLSDAHIITQPENAKSEIRKVLDLIDYVNKSLGLTRGRDYRYRLSLGDRNEEIKYQKDDAAWDKAEAILRQVLDEVKAPYFEAPNEAAFYGPKIDVQIKNVNGKEDTAFTVQYDFVMPKRFKLTYIDQSGKEVQPVVVHRASLGAFERTIAFLIEKYAGAFPLWLAPVQVEVIPIAERHNKAALEAVERLKTVDIRAEADTRNEPMQAKVRNHALQKVPYLAIIGDQELKNQTLAIRTRGGKDLKGLTFEDFLAKLKEEIEAKLPT</sequence>
<dbReference type="Pfam" id="PF00587">
    <property type="entry name" value="tRNA-synt_2b"/>
    <property type="match status" value="1"/>
</dbReference>
<dbReference type="InterPro" id="IPR045864">
    <property type="entry name" value="aa-tRNA-synth_II/BPL/LPL"/>
</dbReference>
<reference evidence="15 16" key="1">
    <citation type="journal article" date="2016" name="Nat. Commun.">
        <title>Thousands of microbial genomes shed light on interconnected biogeochemical processes in an aquifer system.</title>
        <authorList>
            <person name="Anantharaman K."/>
            <person name="Brown C.T."/>
            <person name="Hug L.A."/>
            <person name="Sharon I."/>
            <person name="Castelle C.J."/>
            <person name="Probst A.J."/>
            <person name="Thomas B.C."/>
            <person name="Singh A."/>
            <person name="Wilkins M.J."/>
            <person name="Karaoz U."/>
            <person name="Brodie E.L."/>
            <person name="Williams K.H."/>
            <person name="Hubbard S.S."/>
            <person name="Banfield J.F."/>
        </authorList>
    </citation>
    <scope>NUCLEOTIDE SEQUENCE [LARGE SCALE GENOMIC DNA]</scope>
</reference>
<feature type="binding site" evidence="13">
    <location>
        <position position="280"/>
    </location>
    <ligand>
        <name>Zn(2+)</name>
        <dbReference type="ChEBI" id="CHEBI:29105"/>
        <note>catalytic</note>
    </ligand>
</feature>
<dbReference type="HAMAP" id="MF_00184">
    <property type="entry name" value="Thr_tRNA_synth"/>
    <property type="match status" value="1"/>
</dbReference>
<gene>
    <name evidence="13" type="primary">thrS</name>
    <name evidence="15" type="ORF">A3A79_00405</name>
</gene>
<evidence type="ECO:0000313" key="16">
    <source>
        <dbReference type="Proteomes" id="UP000178759"/>
    </source>
</evidence>
<dbReference type="SUPFAM" id="SSF52954">
    <property type="entry name" value="Class II aaRS ABD-related"/>
    <property type="match status" value="1"/>
</dbReference>
<dbReference type="FunFam" id="3.40.50.800:FF:000001">
    <property type="entry name" value="Threonine--tRNA ligase"/>
    <property type="match status" value="1"/>
</dbReference>
<comment type="catalytic activity">
    <reaction evidence="12 13">
        <text>tRNA(Thr) + L-threonine + ATP = L-threonyl-tRNA(Thr) + AMP + diphosphate + H(+)</text>
        <dbReference type="Rhea" id="RHEA:24624"/>
        <dbReference type="Rhea" id="RHEA-COMP:9670"/>
        <dbReference type="Rhea" id="RHEA-COMP:9704"/>
        <dbReference type="ChEBI" id="CHEBI:15378"/>
        <dbReference type="ChEBI" id="CHEBI:30616"/>
        <dbReference type="ChEBI" id="CHEBI:33019"/>
        <dbReference type="ChEBI" id="CHEBI:57926"/>
        <dbReference type="ChEBI" id="CHEBI:78442"/>
        <dbReference type="ChEBI" id="CHEBI:78534"/>
        <dbReference type="ChEBI" id="CHEBI:456215"/>
        <dbReference type="EC" id="6.1.1.3"/>
    </reaction>
</comment>
<keyword evidence="7 13" id="KW-0862">Zinc</keyword>
<dbReference type="AlphaFoldDB" id="A0A1F6AG60"/>
<dbReference type="InterPro" id="IPR002314">
    <property type="entry name" value="aa-tRNA-synt_IIb"/>
</dbReference>
<evidence type="ECO:0000256" key="12">
    <source>
        <dbReference type="ARBA" id="ARBA00049515"/>
    </source>
</evidence>
<dbReference type="CDD" id="cd00860">
    <property type="entry name" value="ThrRS_anticodon"/>
    <property type="match status" value="1"/>
</dbReference>
<dbReference type="GO" id="GO:0046872">
    <property type="term" value="F:metal ion binding"/>
    <property type="evidence" value="ECO:0007669"/>
    <property type="project" value="UniProtKB-KW"/>
</dbReference>
<dbReference type="Gene3D" id="3.30.54.20">
    <property type="match status" value="1"/>
</dbReference>
<dbReference type="FunFam" id="3.30.930.10:FF:000002">
    <property type="entry name" value="Threonine--tRNA ligase"/>
    <property type="match status" value="1"/>
</dbReference>
<evidence type="ECO:0000256" key="10">
    <source>
        <dbReference type="ARBA" id="ARBA00022917"/>
    </source>
</evidence>
<evidence type="ECO:0000256" key="3">
    <source>
        <dbReference type="ARBA" id="ARBA00022555"/>
    </source>
</evidence>
<evidence type="ECO:0000259" key="14">
    <source>
        <dbReference type="PROSITE" id="PS50862"/>
    </source>
</evidence>
<accession>A0A1F6AG60</accession>
<dbReference type="InterPro" id="IPR018163">
    <property type="entry name" value="Thr/Ala-tRNA-synth_IIc_edit"/>
</dbReference>
<dbReference type="EMBL" id="MFJV01000001">
    <property type="protein sequence ID" value="OGG23655.1"/>
    <property type="molecule type" value="Genomic_DNA"/>
</dbReference>
<comment type="caution">
    <text evidence="13">Lacks conserved residue(s) required for the propagation of feature annotation.</text>
</comment>
<dbReference type="CDD" id="cd00771">
    <property type="entry name" value="ThrRS_core"/>
    <property type="match status" value="1"/>
</dbReference>
<keyword evidence="5 13" id="KW-0479">Metal-binding</keyword>
<keyword evidence="9 13" id="KW-0694">RNA-binding</keyword>
<dbReference type="InterPro" id="IPR002320">
    <property type="entry name" value="Thr-tRNA-ligase_IIa"/>
</dbReference>
<keyword evidence="11 13" id="KW-0030">Aminoacyl-tRNA synthetase</keyword>
<keyword evidence="8 13" id="KW-0067">ATP-binding</keyword>
<dbReference type="GO" id="GO:0005737">
    <property type="term" value="C:cytoplasm"/>
    <property type="evidence" value="ECO:0007669"/>
    <property type="project" value="UniProtKB-SubCell"/>
</dbReference>
<dbReference type="GO" id="GO:0004829">
    <property type="term" value="F:threonine-tRNA ligase activity"/>
    <property type="evidence" value="ECO:0007669"/>
    <property type="project" value="UniProtKB-UniRule"/>
</dbReference>
<feature type="domain" description="Aminoacyl-transfer RNA synthetases class-II family profile" evidence="14">
    <location>
        <begin position="218"/>
        <end position="487"/>
    </location>
</feature>
<comment type="subunit">
    <text evidence="13">Homodimer.</text>
</comment>
<evidence type="ECO:0000256" key="1">
    <source>
        <dbReference type="ARBA" id="ARBA00008226"/>
    </source>
</evidence>
<comment type="caution">
    <text evidence="15">The sequence shown here is derived from an EMBL/GenBank/DDBJ whole genome shotgun (WGS) entry which is preliminary data.</text>
</comment>
<keyword evidence="3 13" id="KW-0820">tRNA-binding</keyword>
<evidence type="ECO:0000256" key="7">
    <source>
        <dbReference type="ARBA" id="ARBA00022833"/>
    </source>
</evidence>
<dbReference type="InterPro" id="IPR047246">
    <property type="entry name" value="ThrRS_anticodon"/>
</dbReference>
<proteinExistence type="inferred from homology"/>
<dbReference type="InterPro" id="IPR033728">
    <property type="entry name" value="ThrRS_core"/>
</dbReference>
<dbReference type="NCBIfam" id="TIGR00418">
    <property type="entry name" value="thrS"/>
    <property type="match status" value="1"/>
</dbReference>
<dbReference type="InterPro" id="IPR036621">
    <property type="entry name" value="Anticodon-bd_dom_sf"/>
</dbReference>
<comment type="similarity">
    <text evidence="1 13">Belongs to the class-II aminoacyl-tRNA synthetase family.</text>
</comment>
<evidence type="ECO:0000256" key="13">
    <source>
        <dbReference type="HAMAP-Rule" id="MF_00184"/>
    </source>
</evidence>
<organism evidence="15 16">
    <name type="scientific">Candidatus Gottesmanbacteria bacterium RIFCSPLOWO2_01_FULL_43_11b</name>
    <dbReference type="NCBI Taxonomy" id="1798392"/>
    <lineage>
        <taxon>Bacteria</taxon>
        <taxon>Candidatus Gottesmaniibacteriota</taxon>
    </lineage>
</organism>
<dbReference type="GO" id="GO:0006435">
    <property type="term" value="P:threonyl-tRNA aminoacylation"/>
    <property type="evidence" value="ECO:0007669"/>
    <property type="project" value="UniProtKB-UniRule"/>
</dbReference>
<protein>
    <recommendedName>
        <fullName evidence="13">Threonine--tRNA ligase</fullName>
        <ecNumber evidence="13">6.1.1.3</ecNumber>
    </recommendedName>
    <alternativeName>
        <fullName evidence="13">Threonyl-tRNA synthetase</fullName>
        <shortName evidence="13">ThrRS</shortName>
    </alternativeName>
</protein>
<feature type="binding site" evidence="13">
    <location>
        <position position="331"/>
    </location>
    <ligand>
        <name>Zn(2+)</name>
        <dbReference type="ChEBI" id="CHEBI:29105"/>
        <note>catalytic</note>
    </ligand>
</feature>
<feature type="binding site" evidence="13">
    <location>
        <position position="464"/>
    </location>
    <ligand>
        <name>Zn(2+)</name>
        <dbReference type="ChEBI" id="CHEBI:29105"/>
        <note>catalytic</note>
    </ligand>
</feature>
<dbReference type="SMART" id="SM00863">
    <property type="entry name" value="tRNA_SAD"/>
    <property type="match status" value="1"/>
</dbReference>
<dbReference type="InterPro" id="IPR012947">
    <property type="entry name" value="tRNA_SAD"/>
</dbReference>
<evidence type="ECO:0000256" key="2">
    <source>
        <dbReference type="ARBA" id="ARBA00022490"/>
    </source>
</evidence>
<keyword evidence="4 13" id="KW-0436">Ligase</keyword>
<evidence type="ECO:0000256" key="11">
    <source>
        <dbReference type="ARBA" id="ARBA00023146"/>
    </source>
</evidence>
<evidence type="ECO:0000256" key="6">
    <source>
        <dbReference type="ARBA" id="ARBA00022741"/>
    </source>
</evidence>